<dbReference type="OrthoDB" id="431551at2759"/>
<dbReference type="EMBL" id="CAIIXF020000012">
    <property type="protein sequence ID" value="CAH1802085.1"/>
    <property type="molecule type" value="Genomic_DNA"/>
</dbReference>
<reference evidence="1" key="1">
    <citation type="submission" date="2022-03" db="EMBL/GenBank/DDBJ databases">
        <authorList>
            <person name="Martin C."/>
        </authorList>
    </citation>
    <scope>NUCLEOTIDE SEQUENCE</scope>
</reference>
<comment type="caution">
    <text evidence="1">The sequence shown here is derived from an EMBL/GenBank/DDBJ whole genome shotgun (WGS) entry which is preliminary data.</text>
</comment>
<evidence type="ECO:0000313" key="1">
    <source>
        <dbReference type="EMBL" id="CAH1802085.1"/>
    </source>
</evidence>
<name>A0A8S4Q8K1_OWEFU</name>
<evidence type="ECO:0000313" key="2">
    <source>
        <dbReference type="Proteomes" id="UP000749559"/>
    </source>
</evidence>
<gene>
    <name evidence="1" type="ORF">OFUS_LOCUS25801</name>
</gene>
<dbReference type="Proteomes" id="UP000749559">
    <property type="component" value="Unassembled WGS sequence"/>
</dbReference>
<organism evidence="1 2">
    <name type="scientific">Owenia fusiformis</name>
    <name type="common">Polychaete worm</name>
    <dbReference type="NCBI Taxonomy" id="6347"/>
    <lineage>
        <taxon>Eukaryota</taxon>
        <taxon>Metazoa</taxon>
        <taxon>Spiralia</taxon>
        <taxon>Lophotrochozoa</taxon>
        <taxon>Annelida</taxon>
        <taxon>Polychaeta</taxon>
        <taxon>Sedentaria</taxon>
        <taxon>Canalipalpata</taxon>
        <taxon>Sabellida</taxon>
        <taxon>Oweniida</taxon>
        <taxon>Oweniidae</taxon>
        <taxon>Owenia</taxon>
    </lineage>
</organism>
<accession>A0A8S4Q8K1</accession>
<feature type="non-terminal residue" evidence="1">
    <location>
        <position position="1"/>
    </location>
</feature>
<dbReference type="AlphaFoldDB" id="A0A8S4Q8K1"/>
<protein>
    <submittedName>
        <fullName evidence="1">Uncharacterized protein</fullName>
    </submittedName>
</protein>
<proteinExistence type="predicted"/>
<keyword evidence="2" id="KW-1185">Reference proteome</keyword>
<sequence>IMFVLLVYGFIINSKGYQHIRETNNRFKFSKQKDKLSHIVNEDGEQMPEQMITPLKESTMPLLASGGARKSRKQSLLFSHFPKAGGSEIRHILTTVVGESINVDQNRGMYKNNSLFSTCFKLTKFFFQNHLHVLRNSNLTLDLTFDLQ</sequence>